<keyword evidence="7" id="KW-1185">Reference proteome</keyword>
<evidence type="ECO:0000256" key="3">
    <source>
        <dbReference type="ARBA" id="ARBA00022801"/>
    </source>
</evidence>
<comment type="caution">
    <text evidence="6">The sequence shown here is derived from an EMBL/GenBank/DDBJ whole genome shotgun (WGS) entry which is preliminary data.</text>
</comment>
<evidence type="ECO:0000256" key="5">
    <source>
        <dbReference type="ARBA" id="ARBA00051722"/>
    </source>
</evidence>
<comment type="similarity">
    <text evidence="1">Belongs to the metallo-dependent hydrolases superfamily. CpsB/CapC family.</text>
</comment>
<organism evidence="6 7">
    <name type="scientific">Virgibacillus byunsanensis</name>
    <dbReference type="NCBI Taxonomy" id="570945"/>
    <lineage>
        <taxon>Bacteria</taxon>
        <taxon>Bacillati</taxon>
        <taxon>Bacillota</taxon>
        <taxon>Bacilli</taxon>
        <taxon>Bacillales</taxon>
        <taxon>Bacillaceae</taxon>
        <taxon>Virgibacillus</taxon>
    </lineage>
</organism>
<gene>
    <name evidence="6" type="ORF">ACFQ3N_02235</name>
</gene>
<dbReference type="EC" id="3.1.3.48" evidence="2"/>
<keyword evidence="3" id="KW-0378">Hydrolase</keyword>
<dbReference type="RefSeq" id="WP_390359135.1">
    <property type="nucleotide sequence ID" value="NZ_JBHTKJ010000007.1"/>
</dbReference>
<name>A0ABW3LHD2_9BACI</name>
<accession>A0ABW3LHD2</accession>
<sequence length="150" mass="16580">MDDGSQTLTESLAIERTAAEKGIHKIIATPHHNNGVYIDKGSNILGLVGYLNVKLQEEGIPIEILPGQETRIYGGFLEGLTDGSVLPLNIDSGYVFIELPTSHVPQYAIQLLFDIQIQGYKPIIVHPERNQEIMENPNKLYLMVKNGALT</sequence>
<dbReference type="Pfam" id="PF19567">
    <property type="entry name" value="CpsB_CapC"/>
    <property type="match status" value="1"/>
</dbReference>
<dbReference type="Proteomes" id="UP001597040">
    <property type="component" value="Unassembled WGS sequence"/>
</dbReference>
<dbReference type="Gene3D" id="3.20.20.140">
    <property type="entry name" value="Metal-dependent hydrolases"/>
    <property type="match status" value="1"/>
</dbReference>
<proteinExistence type="inferred from homology"/>
<dbReference type="SUPFAM" id="SSF89550">
    <property type="entry name" value="PHP domain-like"/>
    <property type="match status" value="1"/>
</dbReference>
<comment type="catalytic activity">
    <reaction evidence="5">
        <text>O-phospho-L-tyrosyl-[protein] + H2O = L-tyrosyl-[protein] + phosphate</text>
        <dbReference type="Rhea" id="RHEA:10684"/>
        <dbReference type="Rhea" id="RHEA-COMP:10136"/>
        <dbReference type="Rhea" id="RHEA-COMP:20101"/>
        <dbReference type="ChEBI" id="CHEBI:15377"/>
        <dbReference type="ChEBI" id="CHEBI:43474"/>
        <dbReference type="ChEBI" id="CHEBI:46858"/>
        <dbReference type="ChEBI" id="CHEBI:61978"/>
        <dbReference type="EC" id="3.1.3.48"/>
    </reaction>
</comment>
<evidence type="ECO:0000256" key="2">
    <source>
        <dbReference type="ARBA" id="ARBA00013064"/>
    </source>
</evidence>
<reference evidence="7" key="1">
    <citation type="journal article" date="2019" name="Int. J. Syst. Evol. Microbiol.">
        <title>The Global Catalogue of Microorganisms (GCM) 10K type strain sequencing project: providing services to taxonomists for standard genome sequencing and annotation.</title>
        <authorList>
            <consortium name="The Broad Institute Genomics Platform"/>
            <consortium name="The Broad Institute Genome Sequencing Center for Infectious Disease"/>
            <person name="Wu L."/>
            <person name="Ma J."/>
        </authorList>
    </citation>
    <scope>NUCLEOTIDE SEQUENCE [LARGE SCALE GENOMIC DNA]</scope>
    <source>
        <strain evidence="7">CCUG 56754</strain>
    </source>
</reference>
<dbReference type="PANTHER" id="PTHR39181">
    <property type="entry name" value="TYROSINE-PROTEIN PHOSPHATASE YWQE"/>
    <property type="match status" value="1"/>
</dbReference>
<dbReference type="EMBL" id="JBHTKJ010000007">
    <property type="protein sequence ID" value="MFD1037243.1"/>
    <property type="molecule type" value="Genomic_DNA"/>
</dbReference>
<dbReference type="InterPro" id="IPR016667">
    <property type="entry name" value="Caps_polysacc_synth_CpsB/CapC"/>
</dbReference>
<dbReference type="InterPro" id="IPR016195">
    <property type="entry name" value="Pol/histidinol_Pase-like"/>
</dbReference>
<evidence type="ECO:0000256" key="1">
    <source>
        <dbReference type="ARBA" id="ARBA00005750"/>
    </source>
</evidence>
<evidence type="ECO:0000313" key="7">
    <source>
        <dbReference type="Proteomes" id="UP001597040"/>
    </source>
</evidence>
<evidence type="ECO:0000313" key="6">
    <source>
        <dbReference type="EMBL" id="MFD1037243.1"/>
    </source>
</evidence>
<dbReference type="PANTHER" id="PTHR39181:SF1">
    <property type="entry name" value="TYROSINE-PROTEIN PHOSPHATASE YWQE"/>
    <property type="match status" value="1"/>
</dbReference>
<evidence type="ECO:0000256" key="4">
    <source>
        <dbReference type="ARBA" id="ARBA00022912"/>
    </source>
</evidence>
<protein>
    <recommendedName>
        <fullName evidence="2">protein-tyrosine-phosphatase</fullName>
        <ecNumber evidence="2">3.1.3.48</ecNumber>
    </recommendedName>
</protein>
<keyword evidence="4" id="KW-0904">Protein phosphatase</keyword>